<dbReference type="EMBL" id="PYAX01000017">
    <property type="protein sequence ID" value="PSL51888.1"/>
    <property type="molecule type" value="Genomic_DNA"/>
</dbReference>
<name>A0A2P8I090_SACCR</name>
<sequence>MSTHFRSRPKRTWRYALPAVLVTTAVAATLVPAQAVAGVNAATRVEQAEAVLQMTTPDPTRTDPEVLAVTSAASDALEYSIAVVAADPSREYPEGSVESTLRAGLLTLPPAAQREATEAALRMVNADVEARVAEFGQYGRNDWTTHSRLGFARVFQAETLTVDRAALTARLTAQADQLAIAGRAAEQQVHDEARKLGVDPSTIKRVKALALDITSVKCVEETNDWWFEDEIQIGGLTVGSDGVTKKVAPFDVSGNFDSGETVNYGDGGKRFATLDMSQDGVWPRHYWFSVILNEKDNGSFADALTTAWDQVKGYVKTAIEKLVEGVLSPYLGAAIAGAIGKAVAWLVNVFIGWLIKLFKDETFKPQNAHVLLPSNAEFMYTNPIYLGWDNHRTPTMAGTFDGHGGLYYVYANLEVLT</sequence>
<organism evidence="2 3">
    <name type="scientific">Saccharothrix carnea</name>
    <dbReference type="NCBI Taxonomy" id="1280637"/>
    <lineage>
        <taxon>Bacteria</taxon>
        <taxon>Bacillati</taxon>
        <taxon>Actinomycetota</taxon>
        <taxon>Actinomycetes</taxon>
        <taxon>Pseudonocardiales</taxon>
        <taxon>Pseudonocardiaceae</taxon>
        <taxon>Saccharothrix</taxon>
    </lineage>
</organism>
<evidence type="ECO:0000256" key="1">
    <source>
        <dbReference type="SAM" id="SignalP"/>
    </source>
</evidence>
<keyword evidence="3" id="KW-1185">Reference proteome</keyword>
<dbReference type="Proteomes" id="UP000241118">
    <property type="component" value="Unassembled WGS sequence"/>
</dbReference>
<protein>
    <submittedName>
        <fullName evidence="2">Uncharacterized protein</fullName>
    </submittedName>
</protein>
<comment type="caution">
    <text evidence="2">The sequence shown here is derived from an EMBL/GenBank/DDBJ whole genome shotgun (WGS) entry which is preliminary data.</text>
</comment>
<feature type="signal peptide" evidence="1">
    <location>
        <begin position="1"/>
        <end position="37"/>
    </location>
</feature>
<keyword evidence="1" id="KW-0732">Signal</keyword>
<dbReference type="RefSeq" id="WP_146174053.1">
    <property type="nucleotide sequence ID" value="NZ_PYAX01000017.1"/>
</dbReference>
<evidence type="ECO:0000313" key="2">
    <source>
        <dbReference type="EMBL" id="PSL51888.1"/>
    </source>
</evidence>
<dbReference type="OrthoDB" id="1551250at2"/>
<accession>A0A2P8I090</accession>
<gene>
    <name evidence="2" type="ORF">B0I31_11784</name>
</gene>
<feature type="chain" id="PRO_5038404433" evidence="1">
    <location>
        <begin position="38"/>
        <end position="417"/>
    </location>
</feature>
<reference evidence="2 3" key="1">
    <citation type="submission" date="2018-03" db="EMBL/GenBank/DDBJ databases">
        <title>Genomic Encyclopedia of Type Strains, Phase III (KMG-III): the genomes of soil and plant-associated and newly described type strains.</title>
        <authorList>
            <person name="Whitman W."/>
        </authorList>
    </citation>
    <scope>NUCLEOTIDE SEQUENCE [LARGE SCALE GENOMIC DNA]</scope>
    <source>
        <strain evidence="2 3">CGMCC 4.7097</strain>
    </source>
</reference>
<dbReference type="AlphaFoldDB" id="A0A2P8I090"/>
<evidence type="ECO:0000313" key="3">
    <source>
        <dbReference type="Proteomes" id="UP000241118"/>
    </source>
</evidence>
<proteinExistence type="predicted"/>